<name>A0ABP8FNU7_9BACT</name>
<dbReference type="RefSeq" id="WP_345166395.1">
    <property type="nucleotide sequence ID" value="NZ_BAABGX010000002.1"/>
</dbReference>
<proteinExistence type="predicted"/>
<evidence type="ECO:0008006" key="4">
    <source>
        <dbReference type="Google" id="ProtNLM"/>
    </source>
</evidence>
<feature type="chain" id="PRO_5045667163" description="Outer membrane protein beta-barrel domain-containing protein" evidence="1">
    <location>
        <begin position="19"/>
        <end position="161"/>
    </location>
</feature>
<reference evidence="3" key="1">
    <citation type="journal article" date="2019" name="Int. J. Syst. Evol. Microbiol.">
        <title>The Global Catalogue of Microorganisms (GCM) 10K type strain sequencing project: providing services to taxonomists for standard genome sequencing and annotation.</title>
        <authorList>
            <consortium name="The Broad Institute Genomics Platform"/>
            <consortium name="The Broad Institute Genome Sequencing Center for Infectious Disease"/>
            <person name="Wu L."/>
            <person name="Ma J."/>
        </authorList>
    </citation>
    <scope>NUCLEOTIDE SEQUENCE [LARGE SCALE GENOMIC DNA]</scope>
    <source>
        <strain evidence="3">JCM 17917</strain>
    </source>
</reference>
<sequence length="161" mass="17977">MKKLFCTYLIVGFFGVSAAGQDLGDEDKRKLIVSPGIAYQGQVFGEVNLFYADVYLGHGYGFLGPRLGLEANFRKDRFIYAPKIGFELSGMLIALRTSAVGYVDDTKLDLRILPEAGFDFFFGSLTYGYNIPVLSYKSSEVKNHKISLSARIHPAIWNELK</sequence>
<keyword evidence="3" id="KW-1185">Reference proteome</keyword>
<feature type="signal peptide" evidence="1">
    <location>
        <begin position="1"/>
        <end position="18"/>
    </location>
</feature>
<evidence type="ECO:0000313" key="3">
    <source>
        <dbReference type="Proteomes" id="UP001501844"/>
    </source>
</evidence>
<evidence type="ECO:0000256" key="1">
    <source>
        <dbReference type="SAM" id="SignalP"/>
    </source>
</evidence>
<accession>A0ABP8FNU7</accession>
<organism evidence="2 3">
    <name type="scientific">Nibribacter koreensis</name>
    <dbReference type="NCBI Taxonomy" id="1084519"/>
    <lineage>
        <taxon>Bacteria</taxon>
        <taxon>Pseudomonadati</taxon>
        <taxon>Bacteroidota</taxon>
        <taxon>Cytophagia</taxon>
        <taxon>Cytophagales</taxon>
        <taxon>Hymenobacteraceae</taxon>
        <taxon>Nibribacter</taxon>
    </lineage>
</organism>
<comment type="caution">
    <text evidence="2">The sequence shown here is derived from an EMBL/GenBank/DDBJ whole genome shotgun (WGS) entry which is preliminary data.</text>
</comment>
<dbReference type="EMBL" id="BAABGX010000002">
    <property type="protein sequence ID" value="GAA4307915.1"/>
    <property type="molecule type" value="Genomic_DNA"/>
</dbReference>
<evidence type="ECO:0000313" key="2">
    <source>
        <dbReference type="EMBL" id="GAA4307915.1"/>
    </source>
</evidence>
<dbReference type="Proteomes" id="UP001501844">
    <property type="component" value="Unassembled WGS sequence"/>
</dbReference>
<keyword evidence="1" id="KW-0732">Signal</keyword>
<protein>
    <recommendedName>
        <fullName evidence="4">Outer membrane protein beta-barrel domain-containing protein</fullName>
    </recommendedName>
</protein>
<gene>
    <name evidence="2" type="ORF">GCM10023183_24140</name>
</gene>